<keyword evidence="1" id="KW-0472">Membrane</keyword>
<dbReference type="AlphaFoldDB" id="A0A098BR11"/>
<feature type="transmembrane region" description="Helical" evidence="1">
    <location>
        <begin position="6"/>
        <end position="31"/>
    </location>
</feature>
<feature type="transmembrane region" description="Helical" evidence="1">
    <location>
        <begin position="52"/>
        <end position="70"/>
    </location>
</feature>
<protein>
    <recommendedName>
        <fullName evidence="4">Ferric oxidoreductase domain-containing protein</fullName>
    </recommendedName>
</protein>
<organism evidence="2 3">
    <name type="scientific">Rhodococcus ruber</name>
    <dbReference type="NCBI Taxonomy" id="1830"/>
    <lineage>
        <taxon>Bacteria</taxon>
        <taxon>Bacillati</taxon>
        <taxon>Actinomycetota</taxon>
        <taxon>Actinomycetes</taxon>
        <taxon>Mycobacteriales</taxon>
        <taxon>Nocardiaceae</taxon>
        <taxon>Rhodococcus</taxon>
    </lineage>
</organism>
<gene>
    <name evidence="2" type="ORF">RHRU231_660007</name>
</gene>
<name>A0A098BR11_9NOCA</name>
<reference evidence="2 3" key="1">
    <citation type="journal article" date="2014" name="Genome Announc.">
        <title>Draft Genome Sequence of Propane- and Butane-Oxidizing Actinobacterium Rhodococcus ruber IEGM 231.</title>
        <authorList>
            <person name="Ivshina I.B."/>
            <person name="Kuyukina M.S."/>
            <person name="Krivoruchko A.V."/>
            <person name="Barbe V."/>
            <person name="Fischer C."/>
        </authorList>
    </citation>
    <scope>NUCLEOTIDE SEQUENCE [LARGE SCALE GENOMIC DNA]</scope>
</reference>
<dbReference type="EMBL" id="CCSD01000079">
    <property type="protein sequence ID" value="CDZ90161.1"/>
    <property type="molecule type" value="Genomic_DNA"/>
</dbReference>
<dbReference type="Proteomes" id="UP000042997">
    <property type="component" value="Unassembled WGS sequence"/>
</dbReference>
<evidence type="ECO:0000313" key="3">
    <source>
        <dbReference type="Proteomes" id="UP000042997"/>
    </source>
</evidence>
<accession>A0A098BR11</accession>
<sequence>MSDPHLWWYVTRASALVAWVTMTTSALWGVLLSTRILRAVDNPAWLHEMHRWLGGTALIMTGLHLFSLMLDTWTGSRSPTCSSRWLPTTGPGRSPWASWRSTCCWPSTDPRCCAPACRGGGGKRCTTAATELWCWCPSTPDGPAPTSAPGVIGSSRSSCWSRRRWRPWCAPCSAPVGASPKRRLRNRVRCPSR</sequence>
<evidence type="ECO:0008006" key="4">
    <source>
        <dbReference type="Google" id="ProtNLM"/>
    </source>
</evidence>
<keyword evidence="1" id="KW-0812">Transmembrane</keyword>
<keyword evidence="1" id="KW-1133">Transmembrane helix</keyword>
<evidence type="ECO:0000256" key="1">
    <source>
        <dbReference type="SAM" id="Phobius"/>
    </source>
</evidence>
<proteinExistence type="predicted"/>
<evidence type="ECO:0000313" key="2">
    <source>
        <dbReference type="EMBL" id="CDZ90161.1"/>
    </source>
</evidence>